<protein>
    <submittedName>
        <fullName evidence="7">Sulfatase</fullName>
    </submittedName>
</protein>
<comment type="similarity">
    <text evidence="1">Belongs to the sulfatase family.</text>
</comment>
<keyword evidence="2" id="KW-0479">Metal-binding</keyword>
<accession>A0A6L9S2R3</accession>
<feature type="compositionally biased region" description="Pro residues" evidence="5">
    <location>
        <begin position="426"/>
        <end position="438"/>
    </location>
</feature>
<evidence type="ECO:0000256" key="2">
    <source>
        <dbReference type="ARBA" id="ARBA00022723"/>
    </source>
</evidence>
<organism evidence="7 8">
    <name type="scientific">Phytoactinopolyspora halotolerans</name>
    <dbReference type="NCBI Taxonomy" id="1981512"/>
    <lineage>
        <taxon>Bacteria</taxon>
        <taxon>Bacillati</taxon>
        <taxon>Actinomycetota</taxon>
        <taxon>Actinomycetes</taxon>
        <taxon>Jiangellales</taxon>
        <taxon>Jiangellaceae</taxon>
        <taxon>Phytoactinopolyspora</taxon>
    </lineage>
</organism>
<evidence type="ECO:0000313" key="8">
    <source>
        <dbReference type="Proteomes" id="UP000475214"/>
    </source>
</evidence>
<dbReference type="EMBL" id="JAAGOA010000003">
    <property type="protein sequence ID" value="NED99495.1"/>
    <property type="molecule type" value="Genomic_DNA"/>
</dbReference>
<evidence type="ECO:0000256" key="3">
    <source>
        <dbReference type="ARBA" id="ARBA00022801"/>
    </source>
</evidence>
<dbReference type="InterPro" id="IPR050738">
    <property type="entry name" value="Sulfatase"/>
</dbReference>
<dbReference type="PROSITE" id="PS00523">
    <property type="entry name" value="SULFATASE_1"/>
    <property type="match status" value="1"/>
</dbReference>
<evidence type="ECO:0000256" key="1">
    <source>
        <dbReference type="ARBA" id="ARBA00008779"/>
    </source>
</evidence>
<dbReference type="Pfam" id="PF00884">
    <property type="entry name" value="Sulfatase"/>
    <property type="match status" value="1"/>
</dbReference>
<dbReference type="GO" id="GO:0046872">
    <property type="term" value="F:metal ion binding"/>
    <property type="evidence" value="ECO:0007669"/>
    <property type="project" value="UniProtKB-KW"/>
</dbReference>
<dbReference type="Gene3D" id="3.40.720.10">
    <property type="entry name" value="Alkaline Phosphatase, subunit A"/>
    <property type="match status" value="1"/>
</dbReference>
<evidence type="ECO:0000256" key="4">
    <source>
        <dbReference type="ARBA" id="ARBA00022837"/>
    </source>
</evidence>
<dbReference type="InterPro" id="IPR024607">
    <property type="entry name" value="Sulfatase_CS"/>
</dbReference>
<sequence>MPSPHIVLIHCHDLGTWLSCYDAPHAPTPNLQRLADEGVVFDAAFATSPLCTPARSALFTGMSPHRNGLQGLTHHGWRYAPGVRTLPELARDRGYRTTLIGLQHEDPDPCVLGFDEVVGLGFLPRALQVGQESVAWFARNGRGGDRPYLVTVGMWEAHRPWPVEDYPRPPRDEVDVLPYLPDNELTREEVAGMYGSIQQIDTAVGMIIDAIEQHGDPENTLVVFTTDHGAAFPRAKGTLYDPGVKVAMITRPPRSWRVPPARVSSLVSHLDVVPTVLDLAGSAVGSHFPGAAQPGGLEGRSLAPELRGAWSADPDPGRTLFLQKTYHDGYDPIRAVRTQRYKYIRNFTPGPKLRLSKDLEESLTRKGMGDAHLQARPEEELYVLEADPWEQSNVADDPAWEHVRIQLADELDRSMKELRDPLLDGPIPPPPAPNRHQE</sequence>
<dbReference type="CDD" id="cd16027">
    <property type="entry name" value="SGSH"/>
    <property type="match status" value="1"/>
</dbReference>
<dbReference type="GO" id="GO:0004065">
    <property type="term" value="F:arylsulfatase activity"/>
    <property type="evidence" value="ECO:0007669"/>
    <property type="project" value="TreeGrafter"/>
</dbReference>
<dbReference type="Proteomes" id="UP000475214">
    <property type="component" value="Unassembled WGS sequence"/>
</dbReference>
<keyword evidence="3" id="KW-0378">Hydrolase</keyword>
<gene>
    <name evidence="7" type="ORF">G1H10_04875</name>
</gene>
<dbReference type="InterPro" id="IPR017850">
    <property type="entry name" value="Alkaline_phosphatase_core_sf"/>
</dbReference>
<dbReference type="PANTHER" id="PTHR42693">
    <property type="entry name" value="ARYLSULFATASE FAMILY MEMBER"/>
    <property type="match status" value="1"/>
</dbReference>
<name>A0A6L9S2R3_9ACTN</name>
<evidence type="ECO:0000313" key="7">
    <source>
        <dbReference type="EMBL" id="NED99495.1"/>
    </source>
</evidence>
<dbReference type="SUPFAM" id="SSF53649">
    <property type="entry name" value="Alkaline phosphatase-like"/>
    <property type="match status" value="1"/>
</dbReference>
<dbReference type="RefSeq" id="WP_163733539.1">
    <property type="nucleotide sequence ID" value="NZ_JAAGOA010000003.1"/>
</dbReference>
<reference evidence="7 8" key="1">
    <citation type="submission" date="2020-02" db="EMBL/GenBank/DDBJ databases">
        <authorList>
            <person name="Li X.-J."/>
            <person name="Han X.-M."/>
        </authorList>
    </citation>
    <scope>NUCLEOTIDE SEQUENCE [LARGE SCALE GENOMIC DNA]</scope>
    <source>
        <strain evidence="7 8">CCTCC AB 2017055</strain>
    </source>
</reference>
<dbReference type="InterPro" id="IPR000917">
    <property type="entry name" value="Sulfatase_N"/>
</dbReference>
<feature type="domain" description="Sulfatase N-terminal" evidence="6">
    <location>
        <begin position="4"/>
        <end position="281"/>
    </location>
</feature>
<keyword evidence="8" id="KW-1185">Reference proteome</keyword>
<dbReference type="AlphaFoldDB" id="A0A6L9S2R3"/>
<comment type="caution">
    <text evidence="7">The sequence shown here is derived from an EMBL/GenBank/DDBJ whole genome shotgun (WGS) entry which is preliminary data.</text>
</comment>
<proteinExistence type="inferred from homology"/>
<feature type="region of interest" description="Disordered" evidence="5">
    <location>
        <begin position="416"/>
        <end position="438"/>
    </location>
</feature>
<keyword evidence="4" id="KW-0106">Calcium</keyword>
<dbReference type="PANTHER" id="PTHR42693:SF53">
    <property type="entry name" value="ENDO-4-O-SULFATASE"/>
    <property type="match status" value="1"/>
</dbReference>
<evidence type="ECO:0000259" key="6">
    <source>
        <dbReference type="Pfam" id="PF00884"/>
    </source>
</evidence>
<evidence type="ECO:0000256" key="5">
    <source>
        <dbReference type="SAM" id="MobiDB-lite"/>
    </source>
</evidence>